<keyword evidence="3" id="KW-1185">Reference proteome</keyword>
<dbReference type="EMBL" id="AQHW01000013">
    <property type="protein sequence ID" value="KKB57257.1"/>
    <property type="molecule type" value="Genomic_DNA"/>
</dbReference>
<reference evidence="2 3" key="1">
    <citation type="submission" date="2013-04" db="EMBL/GenBank/DDBJ databases">
        <title>The Genome Sequence of Parabacteroides gordonii DSM 23371.</title>
        <authorList>
            <consortium name="The Broad Institute Genomics Platform"/>
            <person name="Earl A."/>
            <person name="Ward D."/>
            <person name="Feldgarden M."/>
            <person name="Gevers D."/>
            <person name="Martens E."/>
            <person name="Sakamoto M."/>
            <person name="Benno Y."/>
            <person name="Suzuki N."/>
            <person name="Matsunaga N."/>
            <person name="Koshihara K."/>
            <person name="Seki M."/>
            <person name="Komiya H."/>
            <person name="Walker B."/>
            <person name="Young S."/>
            <person name="Zeng Q."/>
            <person name="Gargeya S."/>
            <person name="Fitzgerald M."/>
            <person name="Haas B."/>
            <person name="Abouelleil A."/>
            <person name="Allen A.W."/>
            <person name="Alvarado L."/>
            <person name="Arachchi H.M."/>
            <person name="Berlin A.M."/>
            <person name="Chapman S.B."/>
            <person name="Gainer-Dewar J."/>
            <person name="Goldberg J."/>
            <person name="Griggs A."/>
            <person name="Gujja S."/>
            <person name="Hansen M."/>
            <person name="Howarth C."/>
            <person name="Imamovic A."/>
            <person name="Ireland A."/>
            <person name="Larimer J."/>
            <person name="McCowan C."/>
            <person name="Murphy C."/>
            <person name="Pearson M."/>
            <person name="Poon T.W."/>
            <person name="Priest M."/>
            <person name="Roberts A."/>
            <person name="Saif S."/>
            <person name="Shea T."/>
            <person name="Sisk P."/>
            <person name="Sykes S."/>
            <person name="Wortman J."/>
            <person name="Nusbaum C."/>
            <person name="Birren B."/>
        </authorList>
    </citation>
    <scope>NUCLEOTIDE SEQUENCE [LARGE SCALE GENOMIC DNA]</scope>
    <source>
        <strain evidence="2 3">MS-1</strain>
    </source>
</reference>
<dbReference type="RefSeq" id="WP_028730185.1">
    <property type="nucleotide sequence ID" value="NZ_KE386765.1"/>
</dbReference>
<dbReference type="Pfam" id="PF11589">
    <property type="entry name" value="DUF3244"/>
    <property type="match status" value="1"/>
</dbReference>
<keyword evidence="1" id="KW-1133">Transmembrane helix</keyword>
<keyword evidence="1" id="KW-0812">Transmembrane</keyword>
<protein>
    <recommendedName>
        <fullName evidence="4">DUF3244 domain-containing protein</fullName>
    </recommendedName>
</protein>
<dbReference type="InterPro" id="IPR021638">
    <property type="entry name" value="DUF3244"/>
</dbReference>
<evidence type="ECO:0008006" key="4">
    <source>
        <dbReference type="Google" id="ProtNLM"/>
    </source>
</evidence>
<keyword evidence="1" id="KW-0472">Membrane</keyword>
<evidence type="ECO:0000256" key="1">
    <source>
        <dbReference type="SAM" id="Phobius"/>
    </source>
</evidence>
<dbReference type="STRING" id="1203610.HMPREF1536_01978"/>
<feature type="transmembrane region" description="Helical" evidence="1">
    <location>
        <begin position="7"/>
        <end position="25"/>
    </location>
</feature>
<dbReference type="PATRIC" id="fig|1203610.3.peg.2027"/>
<sequence length="135" mass="14759">MVKGKKMFTWIVCVFFVLIFSGLIVQDLSAKTMSAVTFGGWWTEGHRSASGVVPISAVINGDILSIQSSSQRSDIVVRISKDGIVLYEARVSASEAEYTMIDLGGLDADTYVLDLTNQWGDHLYGIFEKEGSNSL</sequence>
<accession>A0A0F5JIH1</accession>
<evidence type="ECO:0000313" key="3">
    <source>
        <dbReference type="Proteomes" id="UP000033035"/>
    </source>
</evidence>
<dbReference type="Proteomes" id="UP000033035">
    <property type="component" value="Unassembled WGS sequence"/>
</dbReference>
<evidence type="ECO:0000313" key="2">
    <source>
        <dbReference type="EMBL" id="KKB57257.1"/>
    </source>
</evidence>
<proteinExistence type="predicted"/>
<dbReference type="AlphaFoldDB" id="A0A0F5JIH1"/>
<organism evidence="2 3">
    <name type="scientific">Parabacteroides gordonii MS-1 = DSM 23371</name>
    <dbReference type="NCBI Taxonomy" id="1203610"/>
    <lineage>
        <taxon>Bacteria</taxon>
        <taxon>Pseudomonadati</taxon>
        <taxon>Bacteroidota</taxon>
        <taxon>Bacteroidia</taxon>
        <taxon>Bacteroidales</taxon>
        <taxon>Tannerellaceae</taxon>
        <taxon>Parabacteroides</taxon>
    </lineage>
</organism>
<name>A0A0F5JIH1_9BACT</name>
<gene>
    <name evidence="2" type="ORF">HMPREF1536_01978</name>
</gene>
<dbReference type="HOGENOM" id="CLU_139598_0_0_10"/>
<comment type="caution">
    <text evidence="2">The sequence shown here is derived from an EMBL/GenBank/DDBJ whole genome shotgun (WGS) entry which is preliminary data.</text>
</comment>
<dbReference type="Gene3D" id="2.60.40.3080">
    <property type="match status" value="1"/>
</dbReference>